<gene>
    <name evidence="1" type="ORF">HHK36_023202</name>
</gene>
<dbReference type="AlphaFoldDB" id="A0A835D512"/>
<dbReference type="OrthoDB" id="771242at2759"/>
<organism evidence="1 2">
    <name type="scientific">Tetracentron sinense</name>
    <name type="common">Spur-leaf</name>
    <dbReference type="NCBI Taxonomy" id="13715"/>
    <lineage>
        <taxon>Eukaryota</taxon>
        <taxon>Viridiplantae</taxon>
        <taxon>Streptophyta</taxon>
        <taxon>Embryophyta</taxon>
        <taxon>Tracheophyta</taxon>
        <taxon>Spermatophyta</taxon>
        <taxon>Magnoliopsida</taxon>
        <taxon>Trochodendrales</taxon>
        <taxon>Trochodendraceae</taxon>
        <taxon>Tetracentron</taxon>
    </lineage>
</organism>
<proteinExistence type="predicted"/>
<reference evidence="1 2" key="1">
    <citation type="submission" date="2020-04" db="EMBL/GenBank/DDBJ databases">
        <title>Plant Genome Project.</title>
        <authorList>
            <person name="Zhang R.-G."/>
        </authorList>
    </citation>
    <scope>NUCLEOTIDE SEQUENCE [LARGE SCALE GENOMIC DNA]</scope>
    <source>
        <strain evidence="1">YNK0</strain>
        <tissue evidence="1">Leaf</tissue>
    </source>
</reference>
<keyword evidence="2" id="KW-1185">Reference proteome</keyword>
<comment type="caution">
    <text evidence="1">The sequence shown here is derived from an EMBL/GenBank/DDBJ whole genome shotgun (WGS) entry which is preliminary data.</text>
</comment>
<evidence type="ECO:0008006" key="3">
    <source>
        <dbReference type="Google" id="ProtNLM"/>
    </source>
</evidence>
<dbReference type="OMA" id="NALRECH"/>
<dbReference type="Proteomes" id="UP000655225">
    <property type="component" value="Unassembled WGS sequence"/>
</dbReference>
<evidence type="ECO:0000313" key="2">
    <source>
        <dbReference type="Proteomes" id="UP000655225"/>
    </source>
</evidence>
<dbReference type="EMBL" id="JABCRI010000017">
    <property type="protein sequence ID" value="KAF8390903.1"/>
    <property type="molecule type" value="Genomic_DNA"/>
</dbReference>
<accession>A0A835D512</accession>
<evidence type="ECO:0000313" key="1">
    <source>
        <dbReference type="EMBL" id="KAF8390903.1"/>
    </source>
</evidence>
<sequence>MAERESVSVGKCEPLERAFMECLRRVPAGVQRDMACRHLNQSLANCLVSVACPREWEAVQSLCSSAGTSLKRSQCLQAQHSLSFCLSSLPQPQLETQTLF</sequence>
<protein>
    <recommendedName>
        <fullName evidence="3">COX assembly mitochondrial protein</fullName>
    </recommendedName>
</protein>
<name>A0A835D512_TETSI</name>